<comment type="caution">
    <text evidence="2">The sequence shown here is derived from an EMBL/GenBank/DDBJ whole genome shotgun (WGS) entry which is preliminary data.</text>
</comment>
<protein>
    <recommendedName>
        <fullName evidence="1">NAD(P)-binding domain-containing protein</fullName>
    </recommendedName>
</protein>
<dbReference type="InterPro" id="IPR036291">
    <property type="entry name" value="NAD(P)-bd_dom_sf"/>
</dbReference>
<dbReference type="EMBL" id="CAJRAU010000002">
    <property type="protein sequence ID" value="CAG5069147.1"/>
    <property type="molecule type" value="Genomic_DNA"/>
</dbReference>
<dbReference type="InterPro" id="IPR051606">
    <property type="entry name" value="Polyketide_Oxido-like"/>
</dbReference>
<organism evidence="2 3">
    <name type="scientific">Dyadobacter linearis</name>
    <dbReference type="NCBI Taxonomy" id="2823330"/>
    <lineage>
        <taxon>Bacteria</taxon>
        <taxon>Pseudomonadati</taxon>
        <taxon>Bacteroidota</taxon>
        <taxon>Cytophagia</taxon>
        <taxon>Cytophagales</taxon>
        <taxon>Spirosomataceae</taxon>
        <taxon>Dyadobacter</taxon>
    </lineage>
</organism>
<evidence type="ECO:0000259" key="1">
    <source>
        <dbReference type="Pfam" id="PF13460"/>
    </source>
</evidence>
<proteinExistence type="predicted"/>
<reference evidence="2 3" key="1">
    <citation type="submission" date="2021-04" db="EMBL/GenBank/DDBJ databases">
        <authorList>
            <person name="Rodrigo-Torres L."/>
            <person name="Arahal R. D."/>
            <person name="Lucena T."/>
        </authorList>
    </citation>
    <scope>NUCLEOTIDE SEQUENCE [LARGE SCALE GENOMIC DNA]</scope>
    <source>
        <strain evidence="2 3">CECT 9623</strain>
    </source>
</reference>
<dbReference type="InterPro" id="IPR016040">
    <property type="entry name" value="NAD(P)-bd_dom"/>
</dbReference>
<dbReference type="PANTHER" id="PTHR43355">
    <property type="entry name" value="FLAVIN REDUCTASE (NADPH)"/>
    <property type="match status" value="1"/>
</dbReference>
<dbReference type="CDD" id="cd05244">
    <property type="entry name" value="BVR-B_like_SDR_a"/>
    <property type="match status" value="1"/>
</dbReference>
<accession>A0ABM8UNR2</accession>
<evidence type="ECO:0000313" key="2">
    <source>
        <dbReference type="EMBL" id="CAG5069147.1"/>
    </source>
</evidence>
<evidence type="ECO:0000313" key="3">
    <source>
        <dbReference type="Proteomes" id="UP000679725"/>
    </source>
</evidence>
<sequence length="216" mass="22936">MKIALIGATGFVGSHVLNELIDRGHEVVAIARNVDKIPADNLVTAVAANVLDPTEVTAAVAGVDAVISAYNPGWSNPNIYNEFLAGARSIQQGVKDSGVGRILVIGGAGSLEIKPGLQLIDTPKFPEEFKPGAGAAREYLNIIRQETELDWTYLSPAIEMGPGAPGGRTGSYRTDLNKPVFNESGRSTISVEDLAVAIADEIEHSNHIKERFTVGY</sequence>
<dbReference type="SUPFAM" id="SSF51735">
    <property type="entry name" value="NAD(P)-binding Rossmann-fold domains"/>
    <property type="match status" value="1"/>
</dbReference>
<name>A0ABM8UNR2_9BACT</name>
<feature type="domain" description="NAD(P)-binding" evidence="1">
    <location>
        <begin position="7"/>
        <end position="204"/>
    </location>
</feature>
<dbReference type="Pfam" id="PF13460">
    <property type="entry name" value="NAD_binding_10"/>
    <property type="match status" value="1"/>
</dbReference>
<dbReference type="Gene3D" id="3.40.50.720">
    <property type="entry name" value="NAD(P)-binding Rossmann-like Domain"/>
    <property type="match status" value="1"/>
</dbReference>
<gene>
    <name evidence="2" type="ORF">DYBT9623_01883</name>
</gene>
<dbReference type="PANTHER" id="PTHR43355:SF2">
    <property type="entry name" value="FLAVIN REDUCTASE (NADPH)"/>
    <property type="match status" value="1"/>
</dbReference>
<keyword evidence="3" id="KW-1185">Reference proteome</keyword>
<dbReference type="Proteomes" id="UP000679725">
    <property type="component" value="Unassembled WGS sequence"/>
</dbReference>
<dbReference type="RefSeq" id="WP_215233235.1">
    <property type="nucleotide sequence ID" value="NZ_CAJRAU010000002.1"/>
</dbReference>